<evidence type="ECO:0000256" key="1">
    <source>
        <dbReference type="SAM" id="MobiDB-lite"/>
    </source>
</evidence>
<feature type="non-terminal residue" evidence="2">
    <location>
        <position position="1"/>
    </location>
</feature>
<proteinExistence type="predicted"/>
<reference evidence="2" key="1">
    <citation type="submission" date="2021-06" db="EMBL/GenBank/DDBJ databases">
        <authorList>
            <person name="Kallberg Y."/>
            <person name="Tangrot J."/>
            <person name="Rosling A."/>
        </authorList>
    </citation>
    <scope>NUCLEOTIDE SEQUENCE</scope>
    <source>
        <strain evidence="2">87-6 pot B 2015</strain>
    </source>
</reference>
<comment type="caution">
    <text evidence="2">The sequence shown here is derived from an EMBL/GenBank/DDBJ whole genome shotgun (WGS) entry which is preliminary data.</text>
</comment>
<evidence type="ECO:0000313" key="2">
    <source>
        <dbReference type="EMBL" id="CAG8631354.1"/>
    </source>
</evidence>
<protein>
    <submittedName>
        <fullName evidence="2">8972_t:CDS:1</fullName>
    </submittedName>
</protein>
<sequence length="145" mass="16547">VLAFLQCHALTPMLLASTTMRTLRKASTATLRGSMSVTYSHKGLIQGLANNICKTYLFNRDVERSKKVEYNKTLLESTRQYYGPEIIEEKPNFCGLDLSKLSTGDDVPTSNRKRKRGDYENFNSRLLNDITSIDKDDSEEKDDER</sequence>
<dbReference type="AlphaFoldDB" id="A0A9N9GUU3"/>
<evidence type="ECO:0000313" key="3">
    <source>
        <dbReference type="Proteomes" id="UP000789375"/>
    </source>
</evidence>
<gene>
    <name evidence="2" type="ORF">FMOSSE_LOCUS10504</name>
</gene>
<keyword evidence="3" id="KW-1185">Reference proteome</keyword>
<accession>A0A9N9GUU3</accession>
<organism evidence="2 3">
    <name type="scientific">Funneliformis mosseae</name>
    <name type="common">Endomycorrhizal fungus</name>
    <name type="synonym">Glomus mosseae</name>
    <dbReference type="NCBI Taxonomy" id="27381"/>
    <lineage>
        <taxon>Eukaryota</taxon>
        <taxon>Fungi</taxon>
        <taxon>Fungi incertae sedis</taxon>
        <taxon>Mucoromycota</taxon>
        <taxon>Glomeromycotina</taxon>
        <taxon>Glomeromycetes</taxon>
        <taxon>Glomerales</taxon>
        <taxon>Glomeraceae</taxon>
        <taxon>Funneliformis</taxon>
    </lineage>
</organism>
<dbReference type="EMBL" id="CAJVPP010003519">
    <property type="protein sequence ID" value="CAG8631354.1"/>
    <property type="molecule type" value="Genomic_DNA"/>
</dbReference>
<dbReference type="Proteomes" id="UP000789375">
    <property type="component" value="Unassembled WGS sequence"/>
</dbReference>
<feature type="region of interest" description="Disordered" evidence="1">
    <location>
        <begin position="100"/>
        <end position="120"/>
    </location>
</feature>
<name>A0A9N9GUU3_FUNMO</name>